<keyword evidence="9" id="KW-1185">Reference proteome</keyword>
<dbReference type="SUPFAM" id="SSF55811">
    <property type="entry name" value="Nudix"/>
    <property type="match status" value="1"/>
</dbReference>
<evidence type="ECO:0000256" key="3">
    <source>
        <dbReference type="ARBA" id="ARBA00022723"/>
    </source>
</evidence>
<keyword evidence="3" id="KW-0479">Metal-binding</keyword>
<dbReference type="Proteomes" id="UP001140011">
    <property type="component" value="Unassembled WGS sequence"/>
</dbReference>
<keyword evidence="6" id="KW-0464">Manganese</keyword>
<evidence type="ECO:0000259" key="7">
    <source>
        <dbReference type="PROSITE" id="PS51462"/>
    </source>
</evidence>
<keyword evidence="5" id="KW-0460">Magnesium</keyword>
<accession>A0A9W8GRV1</accession>
<evidence type="ECO:0000313" key="9">
    <source>
        <dbReference type="Proteomes" id="UP001140011"/>
    </source>
</evidence>
<proteinExistence type="predicted"/>
<dbReference type="Gene3D" id="3.90.79.10">
    <property type="entry name" value="Nucleoside Triphosphate Pyrophosphohydrolase"/>
    <property type="match status" value="1"/>
</dbReference>
<evidence type="ECO:0000256" key="2">
    <source>
        <dbReference type="ARBA" id="ARBA00001946"/>
    </source>
</evidence>
<comment type="cofactor">
    <cofactor evidence="1">
        <name>Mn(2+)</name>
        <dbReference type="ChEBI" id="CHEBI:29035"/>
    </cofactor>
</comment>
<evidence type="ECO:0000313" key="8">
    <source>
        <dbReference type="EMBL" id="KAJ2749360.1"/>
    </source>
</evidence>
<evidence type="ECO:0000256" key="1">
    <source>
        <dbReference type="ARBA" id="ARBA00001936"/>
    </source>
</evidence>
<gene>
    <name evidence="8" type="ORF">GGI19_005701</name>
</gene>
<evidence type="ECO:0000256" key="4">
    <source>
        <dbReference type="ARBA" id="ARBA00022801"/>
    </source>
</evidence>
<dbReference type="Pfam" id="PF00293">
    <property type="entry name" value="NUDIX"/>
    <property type="match status" value="1"/>
</dbReference>
<dbReference type="InterPro" id="IPR000086">
    <property type="entry name" value="NUDIX_hydrolase_dom"/>
</dbReference>
<organism evidence="8 9">
    <name type="scientific">Coemansia pectinata</name>
    <dbReference type="NCBI Taxonomy" id="1052879"/>
    <lineage>
        <taxon>Eukaryota</taxon>
        <taxon>Fungi</taxon>
        <taxon>Fungi incertae sedis</taxon>
        <taxon>Zoopagomycota</taxon>
        <taxon>Kickxellomycotina</taxon>
        <taxon>Kickxellomycetes</taxon>
        <taxon>Kickxellales</taxon>
        <taxon>Kickxellaceae</taxon>
        <taxon>Coemansia</taxon>
    </lineage>
</organism>
<dbReference type="EMBL" id="JANBUH010000808">
    <property type="protein sequence ID" value="KAJ2749360.1"/>
    <property type="molecule type" value="Genomic_DNA"/>
</dbReference>
<keyword evidence="4" id="KW-0378">Hydrolase</keyword>
<dbReference type="AlphaFoldDB" id="A0A9W8GRV1"/>
<dbReference type="CDD" id="cd03426">
    <property type="entry name" value="NUDIX_CoAse_Nudt7"/>
    <property type="match status" value="1"/>
</dbReference>
<comment type="cofactor">
    <cofactor evidence="2">
        <name>Mg(2+)</name>
        <dbReference type="ChEBI" id="CHEBI:18420"/>
    </cofactor>
</comment>
<dbReference type="GO" id="GO:0010945">
    <property type="term" value="F:coenzyme A diphosphatase activity"/>
    <property type="evidence" value="ECO:0007669"/>
    <property type="project" value="InterPro"/>
</dbReference>
<dbReference type="OrthoDB" id="206213at2759"/>
<protein>
    <recommendedName>
        <fullName evidence="7">Nudix hydrolase domain-containing protein</fullName>
    </recommendedName>
</protein>
<sequence length="249" mass="27445">MFVLARRHYSYHSIPFLHIRHVHNIGIGLTPPLSALDEVGTELVRRRLANAAQHRETAQFKYAAGAGEAAVLLLLCTVNGQPSIVFEERQRRLTAHGGEACFAGGKADAEDPTLVHTALRETREELGLDPACVAVLGRLPPVPNKTATLRVHPVVGVMTKGTLDLQGLALNRDEVHRAFALPLSHFYRAENCDNVPPRFRNTGLRVPVYNTDKPGLRIWGLTAFILHEFLCRIGDPANDDSSMSRVIIT</sequence>
<reference evidence="8" key="1">
    <citation type="submission" date="2022-07" db="EMBL/GenBank/DDBJ databases">
        <title>Phylogenomic reconstructions and comparative analyses of Kickxellomycotina fungi.</title>
        <authorList>
            <person name="Reynolds N.K."/>
            <person name="Stajich J.E."/>
            <person name="Barry K."/>
            <person name="Grigoriev I.V."/>
            <person name="Crous P."/>
            <person name="Smith M.E."/>
        </authorList>
    </citation>
    <scope>NUCLEOTIDE SEQUENCE</scope>
    <source>
        <strain evidence="8">BCRC 34297</strain>
    </source>
</reference>
<dbReference type="InterPro" id="IPR015797">
    <property type="entry name" value="NUDIX_hydrolase-like_dom_sf"/>
</dbReference>
<dbReference type="PANTHER" id="PTHR12992:SF11">
    <property type="entry name" value="MITOCHONDRIAL COENZYME A DIPHOSPHATASE NUDT8"/>
    <property type="match status" value="1"/>
</dbReference>
<dbReference type="PROSITE" id="PS51462">
    <property type="entry name" value="NUDIX"/>
    <property type="match status" value="1"/>
</dbReference>
<evidence type="ECO:0000256" key="5">
    <source>
        <dbReference type="ARBA" id="ARBA00022842"/>
    </source>
</evidence>
<dbReference type="InterPro" id="IPR045121">
    <property type="entry name" value="CoAse"/>
</dbReference>
<dbReference type="PANTHER" id="PTHR12992">
    <property type="entry name" value="NUDIX HYDROLASE"/>
    <property type="match status" value="1"/>
</dbReference>
<name>A0A9W8GRV1_9FUNG</name>
<feature type="domain" description="Nudix hydrolase" evidence="7">
    <location>
        <begin position="65"/>
        <end position="205"/>
    </location>
</feature>
<comment type="caution">
    <text evidence="8">The sequence shown here is derived from an EMBL/GenBank/DDBJ whole genome shotgun (WGS) entry which is preliminary data.</text>
</comment>
<evidence type="ECO:0000256" key="6">
    <source>
        <dbReference type="ARBA" id="ARBA00023211"/>
    </source>
</evidence>
<dbReference type="GO" id="GO:0046872">
    <property type="term" value="F:metal ion binding"/>
    <property type="evidence" value="ECO:0007669"/>
    <property type="project" value="UniProtKB-KW"/>
</dbReference>